<accession>A0AAJ0HD42</accession>
<protein>
    <submittedName>
        <fullName evidence="1">Uncharacterized protein</fullName>
    </submittedName>
</protein>
<dbReference type="AlphaFoldDB" id="A0AAJ0HD42"/>
<reference evidence="1" key="2">
    <citation type="submission" date="2023-06" db="EMBL/GenBank/DDBJ databases">
        <authorList>
            <consortium name="Lawrence Berkeley National Laboratory"/>
            <person name="Haridas S."/>
            <person name="Hensen N."/>
            <person name="Bonometti L."/>
            <person name="Westerberg I."/>
            <person name="Brannstrom I.O."/>
            <person name="Guillou S."/>
            <person name="Cros-Aarteil S."/>
            <person name="Calhoun S."/>
            <person name="Kuo A."/>
            <person name="Mondo S."/>
            <person name="Pangilinan J."/>
            <person name="Riley R."/>
            <person name="Labutti K."/>
            <person name="Andreopoulos B."/>
            <person name="Lipzen A."/>
            <person name="Chen C."/>
            <person name="Yanf M."/>
            <person name="Daum C."/>
            <person name="Ng V."/>
            <person name="Clum A."/>
            <person name="Steindorff A."/>
            <person name="Ohm R."/>
            <person name="Martin F."/>
            <person name="Silar P."/>
            <person name="Natvig D."/>
            <person name="Lalanne C."/>
            <person name="Gautier V."/>
            <person name="Ament-Velasquez S.L."/>
            <person name="Kruys A."/>
            <person name="Hutchinson M.I."/>
            <person name="Powell A.J."/>
            <person name="Barry K."/>
            <person name="Miller A.N."/>
            <person name="Grigoriev I.V."/>
            <person name="Debuchy R."/>
            <person name="Gladieux P."/>
            <person name="Thoren M.H."/>
            <person name="Johannesson H."/>
        </authorList>
    </citation>
    <scope>NUCLEOTIDE SEQUENCE</scope>
    <source>
        <strain evidence="1">CBS 955.72</strain>
    </source>
</reference>
<evidence type="ECO:0000313" key="1">
    <source>
        <dbReference type="EMBL" id="KAK3347306.1"/>
    </source>
</evidence>
<reference evidence="1" key="1">
    <citation type="journal article" date="2023" name="Mol. Phylogenet. Evol.">
        <title>Genome-scale phylogeny and comparative genomics of the fungal order Sordariales.</title>
        <authorList>
            <person name="Hensen N."/>
            <person name="Bonometti L."/>
            <person name="Westerberg I."/>
            <person name="Brannstrom I.O."/>
            <person name="Guillou S."/>
            <person name="Cros-Aarteil S."/>
            <person name="Calhoun S."/>
            <person name="Haridas S."/>
            <person name="Kuo A."/>
            <person name="Mondo S."/>
            <person name="Pangilinan J."/>
            <person name="Riley R."/>
            <person name="LaButti K."/>
            <person name="Andreopoulos B."/>
            <person name="Lipzen A."/>
            <person name="Chen C."/>
            <person name="Yan M."/>
            <person name="Daum C."/>
            <person name="Ng V."/>
            <person name="Clum A."/>
            <person name="Steindorff A."/>
            <person name="Ohm R.A."/>
            <person name="Martin F."/>
            <person name="Silar P."/>
            <person name="Natvig D.O."/>
            <person name="Lalanne C."/>
            <person name="Gautier V."/>
            <person name="Ament-Velasquez S.L."/>
            <person name="Kruys A."/>
            <person name="Hutchinson M.I."/>
            <person name="Powell A.J."/>
            <person name="Barry K."/>
            <person name="Miller A.N."/>
            <person name="Grigoriev I.V."/>
            <person name="Debuchy R."/>
            <person name="Gladieux P."/>
            <person name="Hiltunen Thoren M."/>
            <person name="Johannesson H."/>
        </authorList>
    </citation>
    <scope>NUCLEOTIDE SEQUENCE</scope>
    <source>
        <strain evidence="1">CBS 955.72</strain>
    </source>
</reference>
<dbReference type="EMBL" id="JAUIQD010000006">
    <property type="protein sequence ID" value="KAK3347306.1"/>
    <property type="molecule type" value="Genomic_DNA"/>
</dbReference>
<evidence type="ECO:0000313" key="2">
    <source>
        <dbReference type="Proteomes" id="UP001275084"/>
    </source>
</evidence>
<feature type="non-terminal residue" evidence="1">
    <location>
        <position position="1"/>
    </location>
</feature>
<dbReference type="Proteomes" id="UP001275084">
    <property type="component" value="Unassembled WGS sequence"/>
</dbReference>
<feature type="non-terminal residue" evidence="1">
    <location>
        <position position="121"/>
    </location>
</feature>
<name>A0AAJ0HD42_9PEZI</name>
<keyword evidence="2" id="KW-1185">Reference proteome</keyword>
<organism evidence="1 2">
    <name type="scientific">Lasiosphaeria hispida</name>
    <dbReference type="NCBI Taxonomy" id="260671"/>
    <lineage>
        <taxon>Eukaryota</taxon>
        <taxon>Fungi</taxon>
        <taxon>Dikarya</taxon>
        <taxon>Ascomycota</taxon>
        <taxon>Pezizomycotina</taxon>
        <taxon>Sordariomycetes</taxon>
        <taxon>Sordariomycetidae</taxon>
        <taxon>Sordariales</taxon>
        <taxon>Lasiosphaeriaceae</taxon>
        <taxon>Lasiosphaeria</taxon>
    </lineage>
</organism>
<comment type="caution">
    <text evidence="1">The sequence shown here is derived from an EMBL/GenBank/DDBJ whole genome shotgun (WGS) entry which is preliminary data.</text>
</comment>
<sequence>KVSRFMTIVHPGNQPTPMDWIFDLRTYGMKIAMSTPSEGRLLFNGLEVIYSDVTFQMNCFTEMLYHLVEEIDGVMGQLTFLSILKDEMPPILWDKLSDDSLQDKVGYSFLTDPKNQWMEGY</sequence>
<gene>
    <name evidence="1" type="ORF">B0T25DRAFT_415540</name>
</gene>
<proteinExistence type="predicted"/>